<dbReference type="Proteomes" id="UP000094455">
    <property type="component" value="Unassembled WGS sequence"/>
</dbReference>
<dbReference type="Pfam" id="PF01679">
    <property type="entry name" value="Pmp3"/>
    <property type="match status" value="1"/>
</dbReference>
<evidence type="ECO:0000256" key="4">
    <source>
        <dbReference type="ARBA" id="ARBA00022989"/>
    </source>
</evidence>
<dbReference type="GO" id="GO:0016020">
    <property type="term" value="C:membrane"/>
    <property type="evidence" value="ECO:0007669"/>
    <property type="project" value="UniProtKB-SubCell"/>
</dbReference>
<evidence type="ECO:0000256" key="5">
    <source>
        <dbReference type="ARBA" id="ARBA00023136"/>
    </source>
</evidence>
<evidence type="ECO:0000313" key="8">
    <source>
        <dbReference type="EMBL" id="ODQ48280.1"/>
    </source>
</evidence>
<accession>A0A1E3NQA8</accession>
<evidence type="ECO:0000256" key="2">
    <source>
        <dbReference type="ARBA" id="ARBA00009530"/>
    </source>
</evidence>
<keyword evidence="5 7" id="KW-0472">Membrane</keyword>
<dbReference type="InterPro" id="IPR000612">
    <property type="entry name" value="PMP3"/>
</dbReference>
<organism evidence="8 9">
    <name type="scientific">Pichia membranifaciens NRRL Y-2026</name>
    <dbReference type="NCBI Taxonomy" id="763406"/>
    <lineage>
        <taxon>Eukaryota</taxon>
        <taxon>Fungi</taxon>
        <taxon>Dikarya</taxon>
        <taxon>Ascomycota</taxon>
        <taxon>Saccharomycotina</taxon>
        <taxon>Pichiomycetes</taxon>
        <taxon>Pichiales</taxon>
        <taxon>Pichiaceae</taxon>
        <taxon>Pichia</taxon>
    </lineage>
</organism>
<feature type="transmembrane region" description="Helical" evidence="7">
    <location>
        <begin position="12"/>
        <end position="29"/>
    </location>
</feature>
<evidence type="ECO:0000313" key="9">
    <source>
        <dbReference type="Proteomes" id="UP000094455"/>
    </source>
</evidence>
<dbReference type="AlphaFoldDB" id="A0A1E3NQA8"/>
<comment type="similarity">
    <text evidence="2">Belongs to the UPF0057 (PMP3) family.</text>
</comment>
<feature type="compositionally biased region" description="Basic and acidic residues" evidence="6">
    <location>
        <begin position="107"/>
        <end position="133"/>
    </location>
</feature>
<keyword evidence="3 7" id="KW-0812">Transmembrane</keyword>
<feature type="transmembrane region" description="Helical" evidence="7">
    <location>
        <begin position="35"/>
        <end position="60"/>
    </location>
</feature>
<comment type="subcellular location">
    <subcellularLocation>
        <location evidence="1">Membrane</location>
    </subcellularLocation>
</comment>
<feature type="region of interest" description="Disordered" evidence="6">
    <location>
        <begin position="71"/>
        <end position="152"/>
    </location>
</feature>
<dbReference type="GeneID" id="30180820"/>
<evidence type="ECO:0000256" key="7">
    <source>
        <dbReference type="SAM" id="Phobius"/>
    </source>
</evidence>
<keyword evidence="9" id="KW-1185">Reference proteome</keyword>
<dbReference type="RefSeq" id="XP_019019393.1">
    <property type="nucleotide sequence ID" value="XM_019164133.1"/>
</dbReference>
<evidence type="ECO:0000256" key="1">
    <source>
        <dbReference type="ARBA" id="ARBA00004370"/>
    </source>
</evidence>
<protein>
    <submittedName>
        <fullName evidence="8">Uncharacterized protein</fullName>
    </submittedName>
</protein>
<reference evidence="8 9" key="1">
    <citation type="journal article" date="2016" name="Proc. Natl. Acad. Sci. U.S.A.">
        <title>Comparative genomics of biotechnologically important yeasts.</title>
        <authorList>
            <person name="Riley R."/>
            <person name="Haridas S."/>
            <person name="Wolfe K.H."/>
            <person name="Lopes M.R."/>
            <person name="Hittinger C.T."/>
            <person name="Goeker M."/>
            <person name="Salamov A.A."/>
            <person name="Wisecaver J.H."/>
            <person name="Long T.M."/>
            <person name="Calvey C.H."/>
            <person name="Aerts A.L."/>
            <person name="Barry K.W."/>
            <person name="Choi C."/>
            <person name="Clum A."/>
            <person name="Coughlan A.Y."/>
            <person name="Deshpande S."/>
            <person name="Douglass A.P."/>
            <person name="Hanson S.J."/>
            <person name="Klenk H.-P."/>
            <person name="LaButti K.M."/>
            <person name="Lapidus A."/>
            <person name="Lindquist E.A."/>
            <person name="Lipzen A.M."/>
            <person name="Meier-Kolthoff J.P."/>
            <person name="Ohm R.A."/>
            <person name="Otillar R.P."/>
            <person name="Pangilinan J.L."/>
            <person name="Peng Y."/>
            <person name="Rokas A."/>
            <person name="Rosa C.A."/>
            <person name="Scheuner C."/>
            <person name="Sibirny A.A."/>
            <person name="Slot J.C."/>
            <person name="Stielow J.B."/>
            <person name="Sun H."/>
            <person name="Kurtzman C.P."/>
            <person name="Blackwell M."/>
            <person name="Grigoriev I.V."/>
            <person name="Jeffries T.W."/>
        </authorList>
    </citation>
    <scope>NUCLEOTIDE SEQUENCE [LARGE SCALE GENOMIC DNA]</scope>
    <source>
        <strain evidence="8 9">NRRL Y-2026</strain>
    </source>
</reference>
<keyword evidence="4 7" id="KW-1133">Transmembrane helix</keyword>
<dbReference type="EMBL" id="KV454002">
    <property type="protein sequence ID" value="ODQ48280.1"/>
    <property type="molecule type" value="Genomic_DNA"/>
</dbReference>
<gene>
    <name evidence="8" type="ORF">PICMEDRAFT_72247</name>
</gene>
<name>A0A1E3NQA8_9ASCO</name>
<evidence type="ECO:0000256" key="3">
    <source>
        <dbReference type="ARBA" id="ARBA00022692"/>
    </source>
</evidence>
<evidence type="ECO:0000256" key="6">
    <source>
        <dbReference type="SAM" id="MobiDB-lite"/>
    </source>
</evidence>
<sequence length="172" mass="18811">MTPQQNRRAPKVILFLSTFIFPPLPIFLLEGATKALLVSLLLTLFGLHFLGVIYTLFYLWPYFADKAPGAGQTTVGENRGVPATEDVLERGETATTQQPQPGPAGSHYEDNEPAKEPQVKPEPGHPKYEDQREPVQGQSEEPPSYLDATADASSTTSLIVAAAAKNDHKIQR</sequence>
<proteinExistence type="inferred from homology"/>